<reference evidence="2" key="1">
    <citation type="submission" date="2015-12" db="EMBL/GenBank/DDBJ databases">
        <authorList>
            <person name="Lauer A."/>
            <person name="Humrighouse B."/>
            <person name="Loparev V."/>
            <person name="Shewmaker P.L."/>
            <person name="Whitney A.M."/>
            <person name="McLaughlin R.W."/>
        </authorList>
    </citation>
    <scope>NUCLEOTIDE SEQUENCE [LARGE SCALE GENOMIC DNA]</scope>
    <source>
        <strain evidence="2">LMG 26678</strain>
    </source>
</reference>
<dbReference type="AlphaFoldDB" id="A0A0U2ITV3"/>
<dbReference type="KEGG" id="erx:ATZ35_02715"/>
<accession>A0A0U2ITV3</accession>
<name>A0A0U2ITV3_9ENTE</name>
<evidence type="ECO:0000313" key="2">
    <source>
        <dbReference type="Proteomes" id="UP000067523"/>
    </source>
</evidence>
<sequence length="60" mass="7044">MNTDERMLEVLQKTLVKIEELNTRLGHIESDLTSMDHHQTNMDRYAREIELATENNNIMG</sequence>
<dbReference type="Proteomes" id="UP000067523">
    <property type="component" value="Chromosome"/>
</dbReference>
<dbReference type="EMBL" id="CP013655">
    <property type="protein sequence ID" value="ALS36110.1"/>
    <property type="molecule type" value="Genomic_DNA"/>
</dbReference>
<protein>
    <submittedName>
        <fullName evidence="1">Uncharacterized protein</fullName>
    </submittedName>
</protein>
<gene>
    <name evidence="1" type="ORF">ATZ35_02715</name>
</gene>
<keyword evidence="2" id="KW-1185">Reference proteome</keyword>
<dbReference type="STRING" id="118060.ATZ35_02715"/>
<organism evidence="1 2">
    <name type="scientific">Enterococcus rotai</name>
    <dbReference type="NCBI Taxonomy" id="118060"/>
    <lineage>
        <taxon>Bacteria</taxon>
        <taxon>Bacillati</taxon>
        <taxon>Bacillota</taxon>
        <taxon>Bacilli</taxon>
        <taxon>Lactobacillales</taxon>
        <taxon>Enterococcaceae</taxon>
        <taxon>Enterococcus</taxon>
    </lineage>
</organism>
<dbReference type="RefSeq" id="WP_208929416.1">
    <property type="nucleotide sequence ID" value="NZ_CP013655.1"/>
</dbReference>
<proteinExistence type="predicted"/>
<evidence type="ECO:0000313" key="1">
    <source>
        <dbReference type="EMBL" id="ALS36110.1"/>
    </source>
</evidence>